<organism evidence="2">
    <name type="scientific">Heliothis virescens</name>
    <name type="common">Tobacco budworm moth</name>
    <dbReference type="NCBI Taxonomy" id="7102"/>
    <lineage>
        <taxon>Eukaryota</taxon>
        <taxon>Metazoa</taxon>
        <taxon>Ecdysozoa</taxon>
        <taxon>Arthropoda</taxon>
        <taxon>Hexapoda</taxon>
        <taxon>Insecta</taxon>
        <taxon>Pterygota</taxon>
        <taxon>Neoptera</taxon>
        <taxon>Endopterygota</taxon>
        <taxon>Lepidoptera</taxon>
        <taxon>Glossata</taxon>
        <taxon>Ditrysia</taxon>
        <taxon>Noctuoidea</taxon>
        <taxon>Noctuidae</taxon>
        <taxon>Heliothinae</taxon>
        <taxon>Heliothis</taxon>
    </lineage>
</organism>
<name>A0A2A4JUJ0_HELVI</name>
<reference evidence="2" key="1">
    <citation type="submission" date="2017-09" db="EMBL/GenBank/DDBJ databases">
        <title>Contemporary evolution of a Lepidopteran species, Heliothis virescens, in response to modern agricultural practices.</title>
        <authorList>
            <person name="Fritz M.L."/>
            <person name="Deyonke A.M."/>
            <person name="Papanicolaou A."/>
            <person name="Micinski S."/>
            <person name="Westbrook J."/>
            <person name="Gould F."/>
        </authorList>
    </citation>
    <scope>NUCLEOTIDE SEQUENCE [LARGE SCALE GENOMIC DNA]</scope>
    <source>
        <strain evidence="2">HvINT-</strain>
        <tissue evidence="2">Whole body</tissue>
    </source>
</reference>
<dbReference type="AlphaFoldDB" id="A0A2A4JUJ0"/>
<feature type="region of interest" description="Disordered" evidence="1">
    <location>
        <begin position="1"/>
        <end position="27"/>
    </location>
</feature>
<evidence type="ECO:0000313" key="2">
    <source>
        <dbReference type="EMBL" id="PCG75294.1"/>
    </source>
</evidence>
<protein>
    <submittedName>
        <fullName evidence="2">Uncharacterized protein</fullName>
    </submittedName>
</protein>
<accession>A0A2A4JUJ0</accession>
<feature type="compositionally biased region" description="Basic and acidic residues" evidence="1">
    <location>
        <begin position="1"/>
        <end position="11"/>
    </location>
</feature>
<sequence length="136" mass="15951">MTANQEHEAPWKTHLRQRRSEPRRRLASQKMLELKAAETRAQNTAKLNPKRLELDLALADVEERIYEPEVTDTVLPMPRVLTVFKRKLATNDRKSKVNMEKNLKNRLKKINFDNNLHFEKNSIESANLMIRFSGLS</sequence>
<gene>
    <name evidence="2" type="ORF">B5V51_11952</name>
</gene>
<proteinExistence type="predicted"/>
<comment type="caution">
    <text evidence="2">The sequence shown here is derived from an EMBL/GenBank/DDBJ whole genome shotgun (WGS) entry which is preliminary data.</text>
</comment>
<evidence type="ECO:0000256" key="1">
    <source>
        <dbReference type="SAM" id="MobiDB-lite"/>
    </source>
</evidence>
<dbReference type="EMBL" id="NWSH01000614">
    <property type="protein sequence ID" value="PCG75294.1"/>
    <property type="molecule type" value="Genomic_DNA"/>
</dbReference>